<gene>
    <name evidence="14" type="ORF">P8C59_001525</name>
</gene>
<dbReference type="GO" id="GO:0005634">
    <property type="term" value="C:nucleus"/>
    <property type="evidence" value="ECO:0007669"/>
    <property type="project" value="UniProtKB-SubCell"/>
</dbReference>
<dbReference type="SUPFAM" id="SSF55729">
    <property type="entry name" value="Acyl-CoA N-acyltransferases (Nat)"/>
    <property type="match status" value="1"/>
</dbReference>
<dbReference type="PANTHER" id="PTHR20531:SF1">
    <property type="entry name" value="N-ALPHA-ACETYLTRANSFERASE 40"/>
    <property type="match status" value="1"/>
</dbReference>
<comment type="catalytic activity">
    <reaction evidence="10">
        <text>N-terminal L-seryl-[histone H2A] + acetyl-CoA = N-terminal N(alpha)-acetyl-L-seryl-[histone H2A] + CoA + H(+)</text>
        <dbReference type="Rhea" id="RHEA:50600"/>
        <dbReference type="Rhea" id="RHEA-COMP:12742"/>
        <dbReference type="Rhea" id="RHEA-COMP:12744"/>
        <dbReference type="ChEBI" id="CHEBI:15378"/>
        <dbReference type="ChEBI" id="CHEBI:57287"/>
        <dbReference type="ChEBI" id="CHEBI:57288"/>
        <dbReference type="ChEBI" id="CHEBI:64738"/>
        <dbReference type="ChEBI" id="CHEBI:83690"/>
        <dbReference type="EC" id="2.3.1.257"/>
    </reaction>
</comment>
<evidence type="ECO:0000256" key="4">
    <source>
        <dbReference type="ARBA" id="ARBA00012950"/>
    </source>
</evidence>
<keyword evidence="8" id="KW-0539">Nucleus</keyword>
<organism evidence="14 15">
    <name type="scientific">Phyllachora maydis</name>
    <dbReference type="NCBI Taxonomy" id="1825666"/>
    <lineage>
        <taxon>Eukaryota</taxon>
        <taxon>Fungi</taxon>
        <taxon>Dikarya</taxon>
        <taxon>Ascomycota</taxon>
        <taxon>Pezizomycotina</taxon>
        <taxon>Sordariomycetes</taxon>
        <taxon>Sordariomycetidae</taxon>
        <taxon>Phyllachorales</taxon>
        <taxon>Phyllachoraceae</taxon>
        <taxon>Phyllachora</taxon>
    </lineage>
</organism>
<sequence>MPSAKRKKKEEDEEAQTPLSEANEKTDGRFVADYLQTETSGWITSWTHPHEQRQYGIRLARSARVDEASLQACFRLVEHTSRDDYERSRGRWKPAVKLAEMRLPDLRYLLVTDAAGAVRGFTSLMPTYEAGRPVVYCYEIHLADELQGTGLGRLLMSFLDTVAAALPPVEKVMLTCFLSNERALRFYTQCGFAVDDISPRARRLRGAKPRGQRCQAVGFGVGRFCAAPPLTATHDT</sequence>
<comment type="subcellular location">
    <subcellularLocation>
        <location evidence="2">Cytoplasm</location>
    </subcellularLocation>
    <subcellularLocation>
        <location evidence="1">Nucleus</location>
    </subcellularLocation>
</comment>
<evidence type="ECO:0000256" key="3">
    <source>
        <dbReference type="ARBA" id="ARBA00008870"/>
    </source>
</evidence>
<dbReference type="GO" id="GO:0043998">
    <property type="term" value="F:histone H2A acetyltransferase activity"/>
    <property type="evidence" value="ECO:0007669"/>
    <property type="project" value="InterPro"/>
</dbReference>
<evidence type="ECO:0000313" key="15">
    <source>
        <dbReference type="Proteomes" id="UP001217918"/>
    </source>
</evidence>
<comment type="similarity">
    <text evidence="3">Belongs to the acetyltransferase family. NAA40 subfamily.</text>
</comment>
<dbReference type="Pfam" id="PF00583">
    <property type="entry name" value="Acetyltransf_1"/>
    <property type="match status" value="1"/>
</dbReference>
<comment type="catalytic activity">
    <reaction evidence="11">
        <text>N-terminal L-seryl-[histone H4] + acetyl-CoA = N-terminal N(alpha)-acetyl-L-seryl-[histone H4] + CoA + H(+)</text>
        <dbReference type="Rhea" id="RHEA:50596"/>
        <dbReference type="Rhea" id="RHEA-COMP:12740"/>
        <dbReference type="Rhea" id="RHEA-COMP:12743"/>
        <dbReference type="ChEBI" id="CHEBI:15378"/>
        <dbReference type="ChEBI" id="CHEBI:57287"/>
        <dbReference type="ChEBI" id="CHEBI:57288"/>
        <dbReference type="ChEBI" id="CHEBI:64738"/>
        <dbReference type="ChEBI" id="CHEBI:83690"/>
        <dbReference type="EC" id="2.3.1.257"/>
    </reaction>
</comment>
<evidence type="ECO:0000256" key="6">
    <source>
        <dbReference type="ARBA" id="ARBA00022490"/>
    </source>
</evidence>
<name>A0AAD9HYC1_9PEZI</name>
<dbReference type="PROSITE" id="PS51186">
    <property type="entry name" value="GNAT"/>
    <property type="match status" value="1"/>
</dbReference>
<dbReference type="InterPro" id="IPR039949">
    <property type="entry name" value="NAA40"/>
</dbReference>
<dbReference type="InterPro" id="IPR016181">
    <property type="entry name" value="Acyl_CoA_acyltransferase"/>
</dbReference>
<comment type="caution">
    <text evidence="14">The sequence shown here is derived from an EMBL/GenBank/DDBJ whole genome shotgun (WGS) entry which is preliminary data.</text>
</comment>
<evidence type="ECO:0000256" key="11">
    <source>
        <dbReference type="ARBA" id="ARBA00049524"/>
    </source>
</evidence>
<keyword evidence="7" id="KW-0808">Transferase</keyword>
<evidence type="ECO:0000256" key="12">
    <source>
        <dbReference type="SAM" id="MobiDB-lite"/>
    </source>
</evidence>
<feature type="region of interest" description="Disordered" evidence="12">
    <location>
        <begin position="1"/>
        <end position="28"/>
    </location>
</feature>
<evidence type="ECO:0000256" key="9">
    <source>
        <dbReference type="ARBA" id="ARBA00023315"/>
    </source>
</evidence>
<evidence type="ECO:0000313" key="14">
    <source>
        <dbReference type="EMBL" id="KAK2067819.1"/>
    </source>
</evidence>
<dbReference type="GO" id="GO:0005737">
    <property type="term" value="C:cytoplasm"/>
    <property type="evidence" value="ECO:0007669"/>
    <property type="project" value="UniProtKB-SubCell"/>
</dbReference>
<keyword evidence="15" id="KW-1185">Reference proteome</keyword>
<accession>A0AAD9HYC1</accession>
<dbReference type="AlphaFoldDB" id="A0AAD9HYC1"/>
<keyword evidence="9" id="KW-0012">Acyltransferase</keyword>
<evidence type="ECO:0000256" key="1">
    <source>
        <dbReference type="ARBA" id="ARBA00004123"/>
    </source>
</evidence>
<evidence type="ECO:0000256" key="10">
    <source>
        <dbReference type="ARBA" id="ARBA00047821"/>
    </source>
</evidence>
<evidence type="ECO:0000256" key="2">
    <source>
        <dbReference type="ARBA" id="ARBA00004496"/>
    </source>
</evidence>
<feature type="domain" description="N-acetyltransferase" evidence="13">
    <location>
        <begin position="60"/>
        <end position="211"/>
    </location>
</feature>
<dbReference type="EMBL" id="JAQQPM010000001">
    <property type="protein sequence ID" value="KAK2067819.1"/>
    <property type="molecule type" value="Genomic_DNA"/>
</dbReference>
<dbReference type="GO" id="GO:1990189">
    <property type="term" value="F:protein N-terminal-serine acetyltransferase activity"/>
    <property type="evidence" value="ECO:0007669"/>
    <property type="project" value="UniProtKB-EC"/>
</dbReference>
<dbReference type="EC" id="2.3.1.257" evidence="4"/>
<dbReference type="InterPro" id="IPR000182">
    <property type="entry name" value="GNAT_dom"/>
</dbReference>
<dbReference type="Proteomes" id="UP001217918">
    <property type="component" value="Unassembled WGS sequence"/>
</dbReference>
<reference evidence="14" key="1">
    <citation type="journal article" date="2023" name="Mol. Plant Microbe Interact.">
        <title>Elucidating the Obligate Nature and Biological Capacity of an Invasive Fungal Corn Pathogen.</title>
        <authorList>
            <person name="MacCready J.S."/>
            <person name="Roggenkamp E.M."/>
            <person name="Gdanetz K."/>
            <person name="Chilvers M.I."/>
        </authorList>
    </citation>
    <scope>NUCLEOTIDE SEQUENCE</scope>
    <source>
        <strain evidence="14">PM02</strain>
    </source>
</reference>
<dbReference type="GO" id="GO:0010485">
    <property type="term" value="F:histone H4 acetyltransferase activity"/>
    <property type="evidence" value="ECO:0007669"/>
    <property type="project" value="InterPro"/>
</dbReference>
<dbReference type="Gene3D" id="3.40.630.30">
    <property type="match status" value="1"/>
</dbReference>
<dbReference type="PANTHER" id="PTHR20531">
    <property type="entry name" value="N-ALPHA-ACETYLTRANSFERASE 40"/>
    <property type="match status" value="1"/>
</dbReference>
<proteinExistence type="inferred from homology"/>
<protein>
    <recommendedName>
        <fullName evidence="5">N-alpha-acetyltransferase 40</fullName>
        <ecNumber evidence="4">2.3.1.257</ecNumber>
    </recommendedName>
</protein>
<evidence type="ECO:0000256" key="8">
    <source>
        <dbReference type="ARBA" id="ARBA00023242"/>
    </source>
</evidence>
<evidence type="ECO:0000256" key="7">
    <source>
        <dbReference type="ARBA" id="ARBA00022679"/>
    </source>
</evidence>
<evidence type="ECO:0000256" key="5">
    <source>
        <dbReference type="ARBA" id="ARBA00015043"/>
    </source>
</evidence>
<keyword evidence="6" id="KW-0963">Cytoplasm</keyword>
<evidence type="ECO:0000259" key="13">
    <source>
        <dbReference type="PROSITE" id="PS51186"/>
    </source>
</evidence>